<feature type="region of interest" description="Disordered" evidence="2">
    <location>
        <begin position="378"/>
        <end position="439"/>
    </location>
</feature>
<keyword evidence="3" id="KW-0472">Membrane</keyword>
<evidence type="ECO:0000256" key="3">
    <source>
        <dbReference type="SAM" id="Phobius"/>
    </source>
</evidence>
<feature type="coiled-coil region" evidence="1">
    <location>
        <begin position="86"/>
        <end position="113"/>
    </location>
</feature>
<evidence type="ECO:0000313" key="5">
    <source>
        <dbReference type="Proteomes" id="UP000186817"/>
    </source>
</evidence>
<evidence type="ECO:0000313" key="4">
    <source>
        <dbReference type="EMBL" id="OLQ15428.1"/>
    </source>
</evidence>
<feature type="transmembrane region" description="Helical" evidence="3">
    <location>
        <begin position="1139"/>
        <end position="1164"/>
    </location>
</feature>
<reference evidence="4 5" key="1">
    <citation type="submission" date="2016-02" db="EMBL/GenBank/DDBJ databases">
        <title>Genome analysis of coral dinoflagellate symbionts highlights evolutionary adaptations to a symbiotic lifestyle.</title>
        <authorList>
            <person name="Aranda M."/>
            <person name="Li Y."/>
            <person name="Liew Y.J."/>
            <person name="Baumgarten S."/>
            <person name="Simakov O."/>
            <person name="Wilson M."/>
            <person name="Piel J."/>
            <person name="Ashoor H."/>
            <person name="Bougouffa S."/>
            <person name="Bajic V.B."/>
            <person name="Ryu T."/>
            <person name="Ravasi T."/>
            <person name="Bayer T."/>
            <person name="Micklem G."/>
            <person name="Kim H."/>
            <person name="Bhak J."/>
            <person name="Lajeunesse T.C."/>
            <person name="Voolstra C.R."/>
        </authorList>
    </citation>
    <scope>NUCLEOTIDE SEQUENCE [LARGE SCALE GENOMIC DNA]</scope>
    <source>
        <strain evidence="4 5">CCMP2467</strain>
    </source>
</reference>
<keyword evidence="3" id="KW-0812">Transmembrane</keyword>
<evidence type="ECO:0000256" key="1">
    <source>
        <dbReference type="SAM" id="Coils"/>
    </source>
</evidence>
<dbReference type="OrthoDB" id="448317at2759"/>
<feature type="region of interest" description="Disordered" evidence="2">
    <location>
        <begin position="294"/>
        <end position="352"/>
    </location>
</feature>
<organism evidence="4 5">
    <name type="scientific">Symbiodinium microadriaticum</name>
    <name type="common">Dinoflagellate</name>
    <name type="synonym">Zooxanthella microadriatica</name>
    <dbReference type="NCBI Taxonomy" id="2951"/>
    <lineage>
        <taxon>Eukaryota</taxon>
        <taxon>Sar</taxon>
        <taxon>Alveolata</taxon>
        <taxon>Dinophyceae</taxon>
        <taxon>Suessiales</taxon>
        <taxon>Symbiodiniaceae</taxon>
        <taxon>Symbiodinium</taxon>
    </lineage>
</organism>
<dbReference type="EMBL" id="LSRX01000003">
    <property type="protein sequence ID" value="OLQ15428.1"/>
    <property type="molecule type" value="Genomic_DNA"/>
</dbReference>
<keyword evidence="5" id="KW-1185">Reference proteome</keyword>
<dbReference type="PANTHER" id="PTHR47027:SF20">
    <property type="entry name" value="REVERSE TRANSCRIPTASE-LIKE PROTEIN WITH RNA-DIRECTED DNA POLYMERASE DOMAIN"/>
    <property type="match status" value="1"/>
</dbReference>
<feature type="compositionally biased region" description="Low complexity" evidence="2">
    <location>
        <begin position="42"/>
        <end position="60"/>
    </location>
</feature>
<accession>A0A1Q9F6V6</accession>
<feature type="region of interest" description="Disordered" evidence="2">
    <location>
        <begin position="1088"/>
        <end position="1146"/>
    </location>
</feature>
<keyword evidence="1" id="KW-0175">Coiled coil</keyword>
<feature type="compositionally biased region" description="Polar residues" evidence="2">
    <location>
        <begin position="1510"/>
        <end position="1524"/>
    </location>
</feature>
<feature type="region of interest" description="Disordered" evidence="2">
    <location>
        <begin position="1771"/>
        <end position="1806"/>
    </location>
</feature>
<feature type="compositionally biased region" description="Polar residues" evidence="2">
    <location>
        <begin position="61"/>
        <end position="73"/>
    </location>
</feature>
<sequence length="3284" mass="354579">MGRGRKPWKDEAQSWGPNVDQIWRGAWSPPVRGEPSQRPWRAPSTSSAATPKAPAFPAYTSMPQRDPQGSVTTAGPARPQGRVQNVQGLLNMARKAEIKLVKLEKAKTRAQDQWQAFQQGLKESYIKEQARFQKHTAQLEVEIADATTEQERAFQVVRQAFIGDASGQMQVDAEGQSAEDQWLQMRDSWEQEDDAYLLSRRSAGPALAQQQVQRVLTPDIQQLLAHFSAQHFPVGGGQQATTGPLGAGMPPGLPVAGHAAPSASFPPMTTAAPIQAPEATTAAPLVAACPVAPMNPGDEVGHAGPPPDTPQEVNAEGQSGSAGGKARRALGPLGPSGMPIRKGVKTLPKPVSPLAGRPALAEKLEHKREVALANLQTAGPGGVSFAPGAGPSPPETATAPDAPLGSSQTGTMENPGHVRPPEGAPGVLQPLSLTGPGHKSSSMGNSNLIIFAAPVEVRLAAAIEGWCATLPQQLPAPLGADVRTTPGEAVAASEDPPAPSTNLTCVVFETGQVASRVVVSVTGDLASGKVLAAVSDAMLPPAFPFSLVPAVPSFGRGYLPLVTVYDWVSAASKTTFVANFEACGGPIFAICDWEFVSHRTLASLAARFLLGEWQVFFGTSPTPMAPEDSVLAFHGVVFTFVRPGIGRPPAPLFEDRLRRAAGAGPAEGAEVYQDRQSDKWLLLCSHVTRLIGGTGQDFAGVRASVADAIPAFADEILVSEGVFVLVDVRSLGRRPAVIFVQVGWNAVEDLAGEVCLRPPRGFEVQILGVPVQGLSFHIEESCTISVGFVPEQKHEKQELEPLPSFQCRKPVRERNVVLAAMQESSEFESAPTPEHVAQSDDPLVRIPFRVRPEDPPPPTFLTGGFIVLAPRYKSEILQLVLRVPCEVATALQEIEEARDAAKVELFGTIIVAEPQPDPAFAVILAVPDWADNCCCVVIDARQLDDRLFSWILPEYLSRASLLLEYWGLLMPLVCVFIGDKTAMRLSRSQSPEQIAKVPIPPGRWQPKQHLVFVDLRPLLRACIWFLAPEGRICYDALISPYSADAPAGFVVEVRGGGALHDRDSPYLVVAHGTILEISYVSEAFLNTPTDGSDDDMSDAGADSEGSHDSDRFMGTSDEAGNEDDAQSARSRSRSPRPRGATGGAPAAGLPVTGLGLAAFLFPGYVTASGPPQAYVQMALPPSGLVSPAALGVILLAVVCIALALSLSLGSSAIANGPLLSLCPYSVRRAGLGTQNRALPEPEGDSVPEQILLDTLRSMTRALGGPWRTRQPIFAQAFVQPAVGLDEALTDEFSFERRVSCAVLNRDFDPEFAVVVLALPAPKRSLSICCSLCAVRVTESDFLRTGETLLRPQTFAHTTCGFTRLIRGLVMQRAMGCLALQCSRLPGLSLPAQAIWSLALLDCRHLARGWRAAYILDGRLDAQLVLLALADGTPAGWRAVFLEDVPASGFLRARPGQVFTLLLVLFPQLGFAASASSDAPSLPVLEAPRRAAEASSSTGFGASAHNDQDGDVSTSLAGSHTQASGTARRPAHLLLFSPEYQTEEVSIRVRFPMSLDDVVTRVTAVREAASARRFPHLIPLSSQPPLGFMCLLATPAWAFAGVPILVACYVPPMRYFAASVPAVLTVEALARLARVPAWAPVRVLVSATPWAIVAGERFQVSAGELVAVYLENWQWTPPIALRDMIASGLGWHETPVLPGPGYESDWLLTDQGGQSFMRQPGCTAPLRVAISELWRIDEDRLTFLPSTSMIQVGGRYSGPSSGNAGAVFFLANDDDDVAPPGDEPGADEDSDPDTDRPTAPTPMPMGQLAEDVARPCGESAGITGGDECSLTTLLDESIARQDSRAFLLASTLLETLTEHFYSDETGSTVDEPCIGSVGVQVGSARALCLDTLIPAQDNGLTVAHGPVAPEQFDLTEGQCALPCGNSLFDSLCCKIDPRFLRGPVHAVDKAWRFREFAAGSPGRAGWAVVVGLAAPPDQLGQFVGCIYGIHMGLRALAGAGVQYCHVAGHSGDCPNELADGLANLGSRGVSSTCPFQFQASAWFANQAAAARWFPHICLARRQPAALPAEMRDGLMVWPDKQLPPAMSAEQLLRPFLRAVPAAAGLTIRLQAERQGCMARLAVAKPVLNKAAVTMKNLRGHSVQDREEWWRRTAELCLEEPRNAERITAILNSIPEEAGDLHAEVARLRCALQAWRDTALAFNDLFCGRWLSRLQTVIAVIAERIRDCGKALRQQCRRDKRLHLDGLADDVQTAQTGEVHIALKRLLRPRKFRRAGQDPLPRLKKSNGQICASHSELTETWRTHFADLEGGQITSVEELVSGCLAVQEHAQKPGRLRAEELPDLVELAQHFRSVNPQKASGPDCLPPAICRRFSCQMAVLFYPILLKTLVYAAEPIGLKGGTLFRIPKPGAPDPAALSSHRAILVQSVLEKVLHKTVRPMTVKEWDRRPPSLMIGGRKGLSYMIGYFCTRAFLEYTRRRSIPAAILFTDISSAYYSVVRELITGQHSSSASVLEIAANLALTPEDLQQLQHYVSAEPVLSGEGAGELLTALARELHCNTWFVMHQDYEVVRTQRGTRPGSSLADVLYGLLFTKVLQRRGDFSSEGWQPQVPWNGKRDIQSHDGRRQDVQQVTVQDLVYADDLATCIVERHASALAGAVRRIAGDSIDALAGHGLRANIGAKKTAALLSPVGPGSRAARRQLFSVDGGKLAVLRERGPGVWLTAVAHYRHLGSVLSFDGTLAADVRARLQSARGNFAEGKREVFCSPRIDLGRRVQLFRTHVLSALLAGSGAWPELCKKGWSLLETGLLRMLRQMLRIARHHEQNWSYRQILDSVGLPSLEDLLALERLRFLAQLVRSGPDEAFALLQLAPSFQHALRSAGRWFRDAVCNTGGPGPLDTHWHEWERLCKQPGKWRGLLRRAERWHVLSNKAEVMFQACARRLWDPVPSPVVDSSATEHACLLCRIAFYDCHSWSAHAAKVHGFRSRARRLAQGVRCQECATTFSQVIQHRRHLQVSLRCCQAVEAGIDGLYPVVPEKVGHAQGVALDGVGQDHLPPLRDAICTGLLQHLRQGQWQSTEEIFQAVVEVIEPLPVLQRTLELWIDELPEEGLRELAADARLALQADLWCEAVSNAPRAARQSGEFLDPLIVPFPSVCFDLPGLHYHMPGAQVPTGGTADPSLCTLDFEAPIPDLAGIASLAVAIPVPPTAASPFWRPLSCPLRRLEAFIPWLHQSLAWISLCVLASRKGIPCKLTFPFSQAECGVLADWLAKSSELSPGQPPLSTCFTA</sequence>
<dbReference type="PANTHER" id="PTHR47027">
    <property type="entry name" value="REVERSE TRANSCRIPTASE DOMAIN-CONTAINING PROTEIN"/>
    <property type="match status" value="1"/>
</dbReference>
<feature type="compositionally biased region" description="Low complexity" evidence="2">
    <location>
        <begin position="1137"/>
        <end position="1146"/>
    </location>
</feature>
<gene>
    <name evidence="4" type="ORF">AK812_SmicGene289</name>
</gene>
<feature type="region of interest" description="Disordered" evidence="2">
    <location>
        <begin position="1495"/>
        <end position="1524"/>
    </location>
</feature>
<feature type="region of interest" description="Disordered" evidence="2">
    <location>
        <begin position="1"/>
        <end position="82"/>
    </location>
</feature>
<feature type="transmembrane region" description="Helical" evidence="3">
    <location>
        <begin position="1184"/>
        <end position="1204"/>
    </location>
</feature>
<comment type="caution">
    <text evidence="4">The sequence shown here is derived from an EMBL/GenBank/DDBJ whole genome shotgun (WGS) entry which is preliminary data.</text>
</comment>
<dbReference type="Proteomes" id="UP000186817">
    <property type="component" value="Unassembled WGS sequence"/>
</dbReference>
<name>A0A1Q9F6V6_SYMMI</name>
<proteinExistence type="predicted"/>
<evidence type="ECO:0000256" key="2">
    <source>
        <dbReference type="SAM" id="MobiDB-lite"/>
    </source>
</evidence>
<keyword evidence="3" id="KW-1133">Transmembrane helix</keyword>
<protein>
    <submittedName>
        <fullName evidence="4">Uncharacterized protein</fullName>
    </submittedName>
</protein>